<evidence type="ECO:0000256" key="4">
    <source>
        <dbReference type="ARBA" id="ARBA00023242"/>
    </source>
</evidence>
<evidence type="ECO:0000256" key="3">
    <source>
        <dbReference type="ARBA" id="ARBA00023163"/>
    </source>
</evidence>
<evidence type="ECO:0000256" key="5">
    <source>
        <dbReference type="SAM" id="MobiDB-lite"/>
    </source>
</evidence>
<dbReference type="Gene3D" id="2.170.150.80">
    <property type="entry name" value="NAC domain"/>
    <property type="match status" value="1"/>
</dbReference>
<dbReference type="GO" id="GO:0003677">
    <property type="term" value="F:DNA binding"/>
    <property type="evidence" value="ECO:0007669"/>
    <property type="project" value="UniProtKB-KW"/>
</dbReference>
<evidence type="ECO:0000256" key="1">
    <source>
        <dbReference type="ARBA" id="ARBA00023015"/>
    </source>
</evidence>
<name>A0A484LQK6_9ASTE</name>
<keyword evidence="3" id="KW-0804">Transcription</keyword>
<proteinExistence type="predicted"/>
<dbReference type="AlphaFoldDB" id="A0A484LQK6"/>
<evidence type="ECO:0000313" key="7">
    <source>
        <dbReference type="EMBL" id="VFQ78507.1"/>
    </source>
</evidence>
<evidence type="ECO:0000259" key="6">
    <source>
        <dbReference type="PROSITE" id="PS51005"/>
    </source>
</evidence>
<dbReference type="PANTHER" id="PTHR31719">
    <property type="entry name" value="NAC TRANSCRIPTION FACTOR 56"/>
    <property type="match status" value="1"/>
</dbReference>
<protein>
    <recommendedName>
        <fullName evidence="6">NAC domain-containing protein</fullName>
    </recommendedName>
</protein>
<feature type="region of interest" description="Disordered" evidence="5">
    <location>
        <begin position="187"/>
        <end position="208"/>
    </location>
</feature>
<keyword evidence="1" id="KW-0805">Transcription regulation</keyword>
<dbReference type="GO" id="GO:0006355">
    <property type="term" value="P:regulation of DNA-templated transcription"/>
    <property type="evidence" value="ECO:0007669"/>
    <property type="project" value="InterPro"/>
</dbReference>
<organism evidence="7 8">
    <name type="scientific">Cuscuta campestris</name>
    <dbReference type="NCBI Taxonomy" id="132261"/>
    <lineage>
        <taxon>Eukaryota</taxon>
        <taxon>Viridiplantae</taxon>
        <taxon>Streptophyta</taxon>
        <taxon>Embryophyta</taxon>
        <taxon>Tracheophyta</taxon>
        <taxon>Spermatophyta</taxon>
        <taxon>Magnoliopsida</taxon>
        <taxon>eudicotyledons</taxon>
        <taxon>Gunneridae</taxon>
        <taxon>Pentapetalae</taxon>
        <taxon>asterids</taxon>
        <taxon>lamiids</taxon>
        <taxon>Solanales</taxon>
        <taxon>Convolvulaceae</taxon>
        <taxon>Cuscuteae</taxon>
        <taxon>Cuscuta</taxon>
        <taxon>Cuscuta subgen. Grammica</taxon>
        <taxon>Cuscuta sect. Cleistogrammica</taxon>
    </lineage>
</organism>
<dbReference type="PANTHER" id="PTHR31719:SF94">
    <property type="entry name" value="PROTEIN ATAF2"/>
    <property type="match status" value="1"/>
</dbReference>
<dbReference type="Proteomes" id="UP000595140">
    <property type="component" value="Unassembled WGS sequence"/>
</dbReference>
<evidence type="ECO:0000256" key="2">
    <source>
        <dbReference type="ARBA" id="ARBA00023125"/>
    </source>
</evidence>
<sequence length="391" mass="43930">MAAETPWTPERVEKYLSELPSGYRFRPTDGELVVDYLRKKILDQTMPPNRIRTLNIYESRPIELYQMYRVTAKENACYFFTTRKKKYPNGTRTARTTGKGFWKSTTGDQAVVVGDTTVGWKRSLVYHQGTTQENVKTDWLMQEYTLNPNSLPADMANGQVADDYALVKIYHKNMMKSNSFVMEPQVPHQDLLPDHNPADQLLPPNTPIKHGVAAADQQYYKTLLQDPSAAHETHVNDHAANDQHHPDQDDKGNDGKNLIQQEAEKEPILLNNANEQQPLLPSAAAATTSTTTTMHEALVKDHDQDCPNQDGSGNDGMNFIQQEEKVPILSITANDSHHPQDDSGNDGTTTLDMILQEQQPLHLSAAATSTTITTTHEARVEDHAQHKDIPR</sequence>
<keyword evidence="2" id="KW-0238">DNA-binding</keyword>
<gene>
    <name evidence="7" type="ORF">CCAM_LOCUS20283</name>
</gene>
<dbReference type="EMBL" id="OOIL02001800">
    <property type="protein sequence ID" value="VFQ78507.1"/>
    <property type="molecule type" value="Genomic_DNA"/>
</dbReference>
<accession>A0A484LQK6</accession>
<dbReference type="Pfam" id="PF02365">
    <property type="entry name" value="NAM"/>
    <property type="match status" value="1"/>
</dbReference>
<reference evidence="7 8" key="1">
    <citation type="submission" date="2018-04" db="EMBL/GenBank/DDBJ databases">
        <authorList>
            <person name="Vogel A."/>
        </authorList>
    </citation>
    <scope>NUCLEOTIDE SEQUENCE [LARGE SCALE GENOMIC DNA]</scope>
</reference>
<feature type="region of interest" description="Disordered" evidence="5">
    <location>
        <begin position="372"/>
        <end position="391"/>
    </location>
</feature>
<keyword evidence="4" id="KW-0539">Nucleus</keyword>
<dbReference type="InterPro" id="IPR003441">
    <property type="entry name" value="NAC-dom"/>
</dbReference>
<dbReference type="PROSITE" id="PS51005">
    <property type="entry name" value="NAC"/>
    <property type="match status" value="1"/>
</dbReference>
<feature type="domain" description="NAC" evidence="6">
    <location>
        <begin position="19"/>
        <end position="172"/>
    </location>
</feature>
<evidence type="ECO:0000313" key="8">
    <source>
        <dbReference type="Proteomes" id="UP000595140"/>
    </source>
</evidence>
<feature type="compositionally biased region" description="Basic and acidic residues" evidence="5">
    <location>
        <begin position="376"/>
        <end position="391"/>
    </location>
</feature>
<keyword evidence="8" id="KW-1185">Reference proteome</keyword>
<dbReference type="SUPFAM" id="SSF101941">
    <property type="entry name" value="NAC domain"/>
    <property type="match status" value="1"/>
</dbReference>
<dbReference type="OrthoDB" id="1727057at2759"/>
<dbReference type="InterPro" id="IPR036093">
    <property type="entry name" value="NAC_dom_sf"/>
</dbReference>